<gene>
    <name evidence="2" type="ORF">FQB35_06655</name>
</gene>
<evidence type="ECO:0000313" key="2">
    <source>
        <dbReference type="EMBL" id="QEK12079.1"/>
    </source>
</evidence>
<keyword evidence="3" id="KW-1185">Reference proteome</keyword>
<dbReference type="InterPro" id="IPR026268">
    <property type="entry name" value="RseC"/>
</dbReference>
<dbReference type="PANTHER" id="PTHR35867">
    <property type="entry name" value="PROTEIN RSEC"/>
    <property type="match status" value="1"/>
</dbReference>
<keyword evidence="1" id="KW-0472">Membrane</keyword>
<keyword evidence="1" id="KW-1133">Transmembrane helix</keyword>
<sequence length="142" mass="15555">MIQVGKVVEILDSKRAKVLMRKHAACGECGACQHGDENMNLNIIAVNEINAEVGDIVEVNMETQNVLGAAFIVYVIPLFAMILGIGIGSYLFKKMGVTVNLEIYAICLGFVLTAIAYLAIKSREGSFKKDKRYMPVISKILD</sequence>
<dbReference type="PIRSF" id="PIRSF004923">
    <property type="entry name" value="RseC"/>
    <property type="match status" value="1"/>
</dbReference>
<dbReference type="Proteomes" id="UP000324646">
    <property type="component" value="Chromosome"/>
</dbReference>
<name>A0A5C0SGJ8_CRATE</name>
<dbReference type="PANTHER" id="PTHR35867:SF1">
    <property type="entry name" value="PROTEIN RSEC"/>
    <property type="match status" value="1"/>
</dbReference>
<dbReference type="KEGG" id="crs:FQB35_06655"/>
<dbReference type="RefSeq" id="WP_148809234.1">
    <property type="nucleotide sequence ID" value="NZ_CP042243.1"/>
</dbReference>
<dbReference type="EMBL" id="CP042243">
    <property type="protein sequence ID" value="QEK12079.1"/>
    <property type="molecule type" value="Genomic_DNA"/>
</dbReference>
<proteinExistence type="predicted"/>
<dbReference type="Pfam" id="PF04246">
    <property type="entry name" value="RseC_MucC"/>
    <property type="match status" value="1"/>
</dbReference>
<evidence type="ECO:0000256" key="1">
    <source>
        <dbReference type="SAM" id="Phobius"/>
    </source>
</evidence>
<organism evidence="2 3">
    <name type="scientific">Crassaminicella thermophila</name>
    <dbReference type="NCBI Taxonomy" id="2599308"/>
    <lineage>
        <taxon>Bacteria</taxon>
        <taxon>Bacillati</taxon>
        <taxon>Bacillota</taxon>
        <taxon>Clostridia</taxon>
        <taxon>Eubacteriales</taxon>
        <taxon>Clostridiaceae</taxon>
        <taxon>Crassaminicella</taxon>
    </lineage>
</organism>
<accession>A0A5C0SGJ8</accession>
<evidence type="ECO:0000313" key="3">
    <source>
        <dbReference type="Proteomes" id="UP000324646"/>
    </source>
</evidence>
<feature type="transmembrane region" description="Helical" evidence="1">
    <location>
        <begin position="66"/>
        <end position="91"/>
    </location>
</feature>
<feature type="transmembrane region" description="Helical" evidence="1">
    <location>
        <begin position="103"/>
        <end position="120"/>
    </location>
</feature>
<dbReference type="AlphaFoldDB" id="A0A5C0SGJ8"/>
<reference evidence="2 3" key="1">
    <citation type="submission" date="2019-07" db="EMBL/GenBank/DDBJ databases">
        <title>Complete genome of Crassaminicella thermophila SY095.</title>
        <authorList>
            <person name="Li X."/>
        </authorList>
    </citation>
    <scope>NUCLEOTIDE SEQUENCE [LARGE SCALE GENOMIC DNA]</scope>
    <source>
        <strain evidence="2 3">SY095</strain>
    </source>
</reference>
<dbReference type="InterPro" id="IPR007359">
    <property type="entry name" value="SigmaE_reg_RseC_MucC"/>
</dbReference>
<dbReference type="OrthoDB" id="307768at2"/>
<keyword evidence="1" id="KW-0812">Transmembrane</keyword>
<protein>
    <submittedName>
        <fullName evidence="2">SoxR reducing system RseC family protein</fullName>
    </submittedName>
</protein>